<sequence>MPDHVGTLPEPGGTWPVSLLVLVALAGYLSAARRWPRWRTVSFTAGALAVVVALSTPARTFTAHMAQHLVVGMAGPLLLVLGRPVTLALRVCRGRRALVRVLRSWPVAVLVFPPVAAVLDVGGLWLLYRTPLIAQAHQPWALAHVFAAGLLFTTAICQVEPVRHRHGLALRGATLVLAGAAHGVLAKTLYAAGDEFRAGAQLMYYGGDAVGIALALVICLRWYRRQSRRRARASSVDAPVTTARPAPRTLEASTVAQSK</sequence>
<gene>
    <name evidence="8" type="ORF">L1857_24540</name>
</gene>
<feature type="transmembrane region" description="Helical" evidence="7">
    <location>
        <begin position="169"/>
        <end position="190"/>
    </location>
</feature>
<evidence type="ECO:0000256" key="2">
    <source>
        <dbReference type="ARBA" id="ARBA00022475"/>
    </source>
</evidence>
<keyword evidence="3 7" id="KW-0812">Transmembrane</keyword>
<dbReference type="EMBL" id="CP091196">
    <property type="protein sequence ID" value="UQS25748.1"/>
    <property type="molecule type" value="Genomic_DNA"/>
</dbReference>
<feature type="transmembrane region" description="Helical" evidence="7">
    <location>
        <begin position="12"/>
        <end position="29"/>
    </location>
</feature>
<evidence type="ECO:0000256" key="3">
    <source>
        <dbReference type="ARBA" id="ARBA00022692"/>
    </source>
</evidence>
<keyword evidence="5 7" id="KW-0472">Membrane</keyword>
<feature type="transmembrane region" description="Helical" evidence="7">
    <location>
        <begin position="70"/>
        <end position="92"/>
    </location>
</feature>
<evidence type="ECO:0000256" key="6">
    <source>
        <dbReference type="SAM" id="MobiDB-lite"/>
    </source>
</evidence>
<evidence type="ECO:0000313" key="9">
    <source>
        <dbReference type="Proteomes" id="UP000830158"/>
    </source>
</evidence>
<reference evidence="8" key="1">
    <citation type="submission" date="2022-01" db="EMBL/GenBank/DDBJ databases">
        <title>PSI-footprinting approach for the identification of protein synthesis inhibitor producers.</title>
        <authorList>
            <person name="Handel F."/>
            <person name="Kulik A."/>
            <person name="Wex K.W."/>
            <person name="Berscheid A."/>
            <person name="Saur J.S."/>
            <person name="Winkler A."/>
            <person name="Wibberg D."/>
            <person name="Kalinowski J."/>
            <person name="Broetz-Oesterhelt H."/>
            <person name="Mast Y."/>
        </authorList>
    </citation>
    <scope>NUCLEOTIDE SEQUENCE</scope>
    <source>
        <strain evidence="8">KNN 49.3e</strain>
    </source>
</reference>
<proteinExistence type="predicted"/>
<accession>A0ABY4P0H2</accession>
<evidence type="ECO:0000256" key="4">
    <source>
        <dbReference type="ARBA" id="ARBA00022989"/>
    </source>
</evidence>
<dbReference type="InterPro" id="IPR019108">
    <property type="entry name" value="Caa3_assmbl_CtaG-rel"/>
</dbReference>
<keyword evidence="4 7" id="KW-1133">Transmembrane helix</keyword>
<feature type="transmembrane region" description="Helical" evidence="7">
    <location>
        <begin position="104"/>
        <end position="128"/>
    </location>
</feature>
<feature type="transmembrane region" description="Helical" evidence="7">
    <location>
        <begin position="202"/>
        <end position="223"/>
    </location>
</feature>
<keyword evidence="2" id="KW-1003">Cell membrane</keyword>
<feature type="region of interest" description="Disordered" evidence="6">
    <location>
        <begin position="234"/>
        <end position="259"/>
    </location>
</feature>
<dbReference type="Pfam" id="PF09678">
    <property type="entry name" value="Caa3_CtaG"/>
    <property type="match status" value="1"/>
</dbReference>
<evidence type="ECO:0000256" key="1">
    <source>
        <dbReference type="ARBA" id="ARBA00004651"/>
    </source>
</evidence>
<evidence type="ECO:0000256" key="5">
    <source>
        <dbReference type="ARBA" id="ARBA00023136"/>
    </source>
</evidence>
<comment type="subcellular location">
    <subcellularLocation>
        <location evidence="1">Cell membrane</location>
        <topology evidence="1">Multi-pass membrane protein</topology>
    </subcellularLocation>
</comment>
<dbReference type="Proteomes" id="UP000830158">
    <property type="component" value="Chromosome"/>
</dbReference>
<protein>
    <submittedName>
        <fullName evidence="8">Cytochrome c oxidase assembly protein</fullName>
    </submittedName>
</protein>
<evidence type="ECO:0000256" key="7">
    <source>
        <dbReference type="SAM" id="Phobius"/>
    </source>
</evidence>
<organism evidence="8 9">
    <name type="scientific">Amycolatopsis thermalba</name>
    <dbReference type="NCBI Taxonomy" id="944492"/>
    <lineage>
        <taxon>Bacteria</taxon>
        <taxon>Bacillati</taxon>
        <taxon>Actinomycetota</taxon>
        <taxon>Actinomycetes</taxon>
        <taxon>Pseudonocardiales</taxon>
        <taxon>Pseudonocardiaceae</taxon>
        <taxon>Amycolatopsis</taxon>
    </lineage>
</organism>
<dbReference type="RefSeq" id="WP_198958369.1">
    <property type="nucleotide sequence ID" value="NZ_CP091196.1"/>
</dbReference>
<evidence type="ECO:0000313" key="8">
    <source>
        <dbReference type="EMBL" id="UQS25748.1"/>
    </source>
</evidence>
<feature type="transmembrane region" description="Helical" evidence="7">
    <location>
        <begin position="41"/>
        <end position="58"/>
    </location>
</feature>
<feature type="transmembrane region" description="Helical" evidence="7">
    <location>
        <begin position="140"/>
        <end position="157"/>
    </location>
</feature>
<name>A0ABY4P0H2_9PSEU</name>
<keyword evidence="9" id="KW-1185">Reference proteome</keyword>